<accession>A0A9W6WCP6</accession>
<keyword evidence="1" id="KW-0812">Transmembrane</keyword>
<organism evidence="2 3">
    <name type="scientific">Actinorhabdospora filicis</name>
    <dbReference type="NCBI Taxonomy" id="1785913"/>
    <lineage>
        <taxon>Bacteria</taxon>
        <taxon>Bacillati</taxon>
        <taxon>Actinomycetota</taxon>
        <taxon>Actinomycetes</taxon>
        <taxon>Micromonosporales</taxon>
        <taxon>Micromonosporaceae</taxon>
        <taxon>Actinorhabdospora</taxon>
    </lineage>
</organism>
<keyword evidence="3" id="KW-1185">Reference proteome</keyword>
<dbReference type="AlphaFoldDB" id="A0A9W6WCP6"/>
<evidence type="ECO:0000313" key="2">
    <source>
        <dbReference type="EMBL" id="GLZ81844.1"/>
    </source>
</evidence>
<protein>
    <submittedName>
        <fullName evidence="2">Uncharacterized protein</fullName>
    </submittedName>
</protein>
<evidence type="ECO:0000313" key="3">
    <source>
        <dbReference type="Proteomes" id="UP001165079"/>
    </source>
</evidence>
<gene>
    <name evidence="2" type="ORF">Afil01_66510</name>
</gene>
<dbReference type="Proteomes" id="UP001165079">
    <property type="component" value="Unassembled WGS sequence"/>
</dbReference>
<keyword evidence="1" id="KW-0472">Membrane</keyword>
<evidence type="ECO:0000256" key="1">
    <source>
        <dbReference type="SAM" id="Phobius"/>
    </source>
</evidence>
<dbReference type="EMBL" id="BSTX01000007">
    <property type="protein sequence ID" value="GLZ81844.1"/>
    <property type="molecule type" value="Genomic_DNA"/>
</dbReference>
<proteinExistence type="predicted"/>
<reference evidence="2" key="1">
    <citation type="submission" date="2023-03" db="EMBL/GenBank/DDBJ databases">
        <title>Actinorhabdospora filicis NBRC 111898.</title>
        <authorList>
            <person name="Ichikawa N."/>
            <person name="Sato H."/>
            <person name="Tonouchi N."/>
        </authorList>
    </citation>
    <scope>NUCLEOTIDE SEQUENCE</scope>
    <source>
        <strain evidence="2">NBRC 111898</strain>
    </source>
</reference>
<keyword evidence="1" id="KW-1133">Transmembrane helix</keyword>
<name>A0A9W6WCP6_9ACTN</name>
<sequence>MIVTTAEAAATPGKYRGRRRPPSRRRLFLKVAVVLGTVTVVLVGVGVAIATTVSSDDEKGRYGDGVADFCPLVDAAPLTGFGLGERERHPQNVAEPRPPATGCLVLLSGEEQAATYLTAELRASMRVYPSVTDALAGYTGTLDFERSEGREPELLHGLGEQAGFVASSASSASEGVEFRLRVRDSNATFDVTVFAQGLAPDAVSNDQVKDALLKIGTKVLEGARQGT</sequence>
<comment type="caution">
    <text evidence="2">The sequence shown here is derived from an EMBL/GenBank/DDBJ whole genome shotgun (WGS) entry which is preliminary data.</text>
</comment>
<feature type="transmembrane region" description="Helical" evidence="1">
    <location>
        <begin position="27"/>
        <end position="49"/>
    </location>
</feature>